<proteinExistence type="predicted"/>
<evidence type="ECO:0000259" key="1">
    <source>
        <dbReference type="Pfam" id="PF01266"/>
    </source>
</evidence>
<protein>
    <submittedName>
        <fullName evidence="2">FAD-dependent oxidoreductase</fullName>
    </submittedName>
</protein>
<dbReference type="InterPro" id="IPR006076">
    <property type="entry name" value="FAD-dep_OxRdtase"/>
</dbReference>
<dbReference type="Gene3D" id="3.30.9.10">
    <property type="entry name" value="D-Amino Acid Oxidase, subunit A, domain 2"/>
    <property type="match status" value="1"/>
</dbReference>
<name>A0A4Q2SJS6_9ACTN</name>
<dbReference type="RefSeq" id="WP_091201889.1">
    <property type="nucleotide sequence ID" value="NZ_SDWV01000026.1"/>
</dbReference>
<comment type="caution">
    <text evidence="2">The sequence shown here is derived from an EMBL/GenBank/DDBJ whole genome shotgun (WGS) entry which is preliminary data.</text>
</comment>
<dbReference type="Gene3D" id="3.50.50.60">
    <property type="entry name" value="FAD/NAD(P)-binding domain"/>
    <property type="match status" value="1"/>
</dbReference>
<keyword evidence="3" id="KW-1185">Reference proteome</keyword>
<dbReference type="GO" id="GO:0005737">
    <property type="term" value="C:cytoplasm"/>
    <property type="evidence" value="ECO:0007669"/>
    <property type="project" value="TreeGrafter"/>
</dbReference>
<sequence>MADALVDEANLPKAEALTSSARADVCIVGGGFTGLWTAIELKSRIPSIDVVVLEAGLCGCGASGTNAGILMNLWPKLPALVRAGGKDEGADVARASVEAIDHIRRFCLEHGIDAQVEPNGWLWASNNSSQDGAWVETLETAAAHRDSPFVEVDAEEATRLAGAPARGGVFDPTCVGLHPARLVRGLLRVARALGVIVHEHSPMTGLTREHAGTTVSTSTGSVQASSVILAINAWCNQFPQLRAHLVTTASDNVVVRPRRTLGEPPLTNVSDAGRLLDYWRPMTGGNVLFGKAGMGLGWGIRGTNTLYASVPRPDRLVTQMTRAVPSLKDSTVLSSWRAPVEYSLSSLPFFGELGGFPGVYFGTGYSGDGIGPSVIGAQILAGLATETRDGMTTSFLARMPSGRGLPREPIRYVGGQLVKTAMIRQDLKQDAEDKVDLATRLTARIDPTSFLG</sequence>
<dbReference type="Pfam" id="PF01266">
    <property type="entry name" value="DAO"/>
    <property type="match status" value="1"/>
</dbReference>
<dbReference type="InterPro" id="IPR036188">
    <property type="entry name" value="FAD/NAD-bd_sf"/>
</dbReference>
<accession>A0A4Q2SJS6</accession>
<evidence type="ECO:0000313" key="3">
    <source>
        <dbReference type="Proteomes" id="UP000291101"/>
    </source>
</evidence>
<reference evidence="2 3" key="1">
    <citation type="submission" date="2019-01" db="EMBL/GenBank/DDBJ databases">
        <title>Novel species of Nocardioides.</title>
        <authorList>
            <person name="Liu Q."/>
            <person name="X Y.-H."/>
        </authorList>
    </citation>
    <scope>NUCLEOTIDE SEQUENCE [LARGE SCALE GENOMIC DNA]</scope>
    <source>
        <strain evidence="2 3">HLT2-9</strain>
    </source>
</reference>
<dbReference type="OrthoDB" id="9805852at2"/>
<dbReference type="AlphaFoldDB" id="A0A4Q2SJS6"/>
<gene>
    <name evidence="2" type="ORF">EUA94_19450</name>
</gene>
<organism evidence="2 3">
    <name type="scientific">Nocardioides zhouii</name>
    <dbReference type="NCBI Taxonomy" id="1168729"/>
    <lineage>
        <taxon>Bacteria</taxon>
        <taxon>Bacillati</taxon>
        <taxon>Actinomycetota</taxon>
        <taxon>Actinomycetes</taxon>
        <taxon>Propionibacteriales</taxon>
        <taxon>Nocardioidaceae</taxon>
        <taxon>Nocardioides</taxon>
    </lineage>
</organism>
<feature type="domain" description="FAD dependent oxidoreductase" evidence="1">
    <location>
        <begin position="24"/>
        <end position="382"/>
    </location>
</feature>
<dbReference type="SUPFAM" id="SSF51905">
    <property type="entry name" value="FAD/NAD(P)-binding domain"/>
    <property type="match status" value="1"/>
</dbReference>
<evidence type="ECO:0000313" key="2">
    <source>
        <dbReference type="EMBL" id="RYC05363.1"/>
    </source>
</evidence>
<dbReference type="PANTHER" id="PTHR13847">
    <property type="entry name" value="SARCOSINE DEHYDROGENASE-RELATED"/>
    <property type="match status" value="1"/>
</dbReference>
<dbReference type="Proteomes" id="UP000291101">
    <property type="component" value="Unassembled WGS sequence"/>
</dbReference>
<dbReference type="EMBL" id="SDWV01000026">
    <property type="protein sequence ID" value="RYC05363.1"/>
    <property type="molecule type" value="Genomic_DNA"/>
</dbReference>
<dbReference type="PANTHER" id="PTHR13847:SF285">
    <property type="entry name" value="FAD DEPENDENT OXIDOREDUCTASE DOMAIN-CONTAINING PROTEIN"/>
    <property type="match status" value="1"/>
</dbReference>